<dbReference type="EMBL" id="ABCC02000027">
    <property type="protein sequence ID" value="EDP16838.1"/>
    <property type="molecule type" value="Genomic_DNA"/>
</dbReference>
<gene>
    <name evidence="1" type="ORF">CLOBOL_02984</name>
</gene>
<dbReference type="AlphaFoldDB" id="A8RRD5"/>
<dbReference type="Proteomes" id="UP000005396">
    <property type="component" value="Unassembled WGS sequence"/>
</dbReference>
<comment type="caution">
    <text evidence="1">The sequence shown here is derived from an EMBL/GenBank/DDBJ whole genome shotgun (WGS) entry which is preliminary data.</text>
</comment>
<sequence length="36" mass="4293">MSREDFHEILTERTKQDFCDMIFLSLKRGVETCLIS</sequence>
<protein>
    <submittedName>
        <fullName evidence="1">Uncharacterized protein</fullName>
    </submittedName>
</protein>
<evidence type="ECO:0000313" key="1">
    <source>
        <dbReference type="EMBL" id="EDP16838.1"/>
    </source>
</evidence>
<reference evidence="1 2" key="2">
    <citation type="submission" date="2007-09" db="EMBL/GenBank/DDBJ databases">
        <title>Draft genome sequence of Clostridium bolteae (ATCC BAA-613).</title>
        <authorList>
            <person name="Sudarsanam P."/>
            <person name="Ley R."/>
            <person name="Guruge J."/>
            <person name="Turnbaugh P.J."/>
            <person name="Mahowald M."/>
            <person name="Liep D."/>
            <person name="Gordon J."/>
        </authorList>
    </citation>
    <scope>NUCLEOTIDE SEQUENCE [LARGE SCALE GENOMIC DNA]</scope>
    <source>
        <strain evidence="2">ATCC BAA-613 / DSM 15670 / CCUG 46953 / JCM 12243 / WAL 16351</strain>
    </source>
</reference>
<dbReference type="PaxDb" id="411902-CLOBOL_02984"/>
<organism evidence="1 2">
    <name type="scientific">Enterocloster bolteae (strain ATCC BAA-613 / DSM 15670 / CCUG 46953 / JCM 12243 / WAL 16351)</name>
    <name type="common">Clostridium bolteae</name>
    <dbReference type="NCBI Taxonomy" id="411902"/>
    <lineage>
        <taxon>Bacteria</taxon>
        <taxon>Bacillati</taxon>
        <taxon>Bacillota</taxon>
        <taxon>Clostridia</taxon>
        <taxon>Lachnospirales</taxon>
        <taxon>Lachnospiraceae</taxon>
        <taxon>Enterocloster</taxon>
    </lineage>
</organism>
<reference evidence="1 2" key="1">
    <citation type="submission" date="2007-08" db="EMBL/GenBank/DDBJ databases">
        <authorList>
            <person name="Fulton L."/>
            <person name="Clifton S."/>
            <person name="Fulton B."/>
            <person name="Xu J."/>
            <person name="Minx P."/>
            <person name="Pepin K.H."/>
            <person name="Johnson M."/>
            <person name="Thiruvilangam P."/>
            <person name="Bhonagiri V."/>
            <person name="Nash W.E."/>
            <person name="Mardis E.R."/>
            <person name="Wilson R.K."/>
        </authorList>
    </citation>
    <scope>NUCLEOTIDE SEQUENCE [LARGE SCALE GENOMIC DNA]</scope>
    <source>
        <strain evidence="2">ATCC BAA-613 / DSM 15670 / CCUG 46953 / JCM 12243 / WAL 16351</strain>
    </source>
</reference>
<name>A8RRD5_ENTBW</name>
<evidence type="ECO:0000313" key="2">
    <source>
        <dbReference type="Proteomes" id="UP000005396"/>
    </source>
</evidence>
<proteinExistence type="predicted"/>
<accession>A8RRD5</accession>
<dbReference type="HOGENOM" id="CLU_3355391_0_0_9"/>